<evidence type="ECO:0000256" key="9">
    <source>
        <dbReference type="ARBA" id="ARBA00023136"/>
    </source>
</evidence>
<evidence type="ECO:0000256" key="28">
    <source>
        <dbReference type="RuleBase" id="RU000488"/>
    </source>
</evidence>
<evidence type="ECO:0000256" key="27">
    <source>
        <dbReference type="PROSITE-ProRule" id="PRU00282"/>
    </source>
</evidence>
<keyword evidence="5" id="KW-0677">Repeat</keyword>
<comment type="catalytic activity">
    <reaction evidence="26">
        <text>sulfite(in) + sulfate(out) = sulfite(out) + sulfate(in)</text>
        <dbReference type="Rhea" id="RHEA:73207"/>
        <dbReference type="ChEBI" id="CHEBI:16189"/>
        <dbReference type="ChEBI" id="CHEBI:17359"/>
    </reaction>
</comment>
<dbReference type="PRINTS" id="PR00784">
    <property type="entry name" value="MTUNCOUPLING"/>
</dbReference>
<comment type="catalytic activity">
    <reaction evidence="17">
        <text>oxalate(in) + sulfate(out) = oxalate(out) + sulfate(in)</text>
        <dbReference type="Rhea" id="RHEA:72275"/>
        <dbReference type="ChEBI" id="CHEBI:16189"/>
        <dbReference type="ChEBI" id="CHEBI:30623"/>
    </reaction>
</comment>
<evidence type="ECO:0000256" key="26">
    <source>
        <dbReference type="ARBA" id="ARBA00052901"/>
    </source>
</evidence>
<evidence type="ECO:0000256" key="17">
    <source>
        <dbReference type="ARBA" id="ARBA00036514"/>
    </source>
</evidence>
<evidence type="ECO:0000256" key="13">
    <source>
        <dbReference type="ARBA" id="ARBA00035985"/>
    </source>
</evidence>
<comment type="catalytic activity">
    <reaction evidence="18">
        <text>(S,S)-tartrate(in) + sulfate(out) = (S,S)-tartrate(out) + sulfate(in)</text>
        <dbReference type="Rhea" id="RHEA:73407"/>
        <dbReference type="ChEBI" id="CHEBI:16189"/>
        <dbReference type="ChEBI" id="CHEBI:30927"/>
    </reaction>
</comment>
<evidence type="ECO:0000256" key="20">
    <source>
        <dbReference type="ARBA" id="ARBA00036751"/>
    </source>
</evidence>
<proteinExistence type="inferred from homology"/>
<keyword evidence="30" id="KW-1185">Reference proteome</keyword>
<reference evidence="29" key="1">
    <citation type="submission" date="2025-08" db="UniProtKB">
        <authorList>
            <consortium name="Ensembl"/>
        </authorList>
    </citation>
    <scope>IDENTIFICATION</scope>
</reference>
<comment type="catalytic activity">
    <reaction evidence="23">
        <text>sulfate(out) + phosphate(in) = sulfate(in) + phosphate(out)</text>
        <dbReference type="Rhea" id="RHEA:71631"/>
        <dbReference type="ChEBI" id="CHEBI:16189"/>
        <dbReference type="ChEBI" id="CHEBI:43474"/>
    </reaction>
</comment>
<feature type="repeat" description="Solcar" evidence="27">
    <location>
        <begin position="23"/>
        <end position="112"/>
    </location>
</feature>
<comment type="catalytic activity">
    <reaction evidence="20">
        <text>malonate(in) + sulfate(out) = malonate(out) + sulfate(in)</text>
        <dbReference type="Rhea" id="RHEA:73195"/>
        <dbReference type="ChEBI" id="CHEBI:15792"/>
        <dbReference type="ChEBI" id="CHEBI:16189"/>
    </reaction>
</comment>
<evidence type="ECO:0000256" key="1">
    <source>
        <dbReference type="ARBA" id="ARBA00004448"/>
    </source>
</evidence>
<evidence type="ECO:0000256" key="23">
    <source>
        <dbReference type="ARBA" id="ARBA00050259"/>
    </source>
</evidence>
<dbReference type="InterPro" id="IPR018108">
    <property type="entry name" value="MCP_transmembrane"/>
</dbReference>
<keyword evidence="8" id="KW-0496">Mitochondrion</keyword>
<evidence type="ECO:0000313" key="30">
    <source>
        <dbReference type="Proteomes" id="UP000694549"/>
    </source>
</evidence>
<evidence type="ECO:0000256" key="22">
    <source>
        <dbReference type="ARBA" id="ARBA00037004"/>
    </source>
</evidence>
<comment type="catalytic activity">
    <reaction evidence="15">
        <text>(3S)-citramalate(in) + sulfate(out) = (3S)-citramalate(out) + sulfate(in)</text>
        <dbReference type="Rhea" id="RHEA:73223"/>
        <dbReference type="ChEBI" id="CHEBI:16189"/>
        <dbReference type="ChEBI" id="CHEBI:30936"/>
    </reaction>
</comment>
<comment type="catalytic activity">
    <reaction evidence="10">
        <text>maleate(in) + sulfate(out) = maleate(out) + sulfate(in)</text>
        <dbReference type="Rhea" id="RHEA:73199"/>
        <dbReference type="ChEBI" id="CHEBI:16189"/>
        <dbReference type="ChEBI" id="CHEBI:30780"/>
    </reaction>
</comment>
<evidence type="ECO:0000256" key="4">
    <source>
        <dbReference type="ARBA" id="ARBA00022692"/>
    </source>
</evidence>
<evidence type="ECO:0000256" key="16">
    <source>
        <dbReference type="ARBA" id="ARBA00036479"/>
    </source>
</evidence>
<keyword evidence="3 28" id="KW-0813">Transport</keyword>
<evidence type="ECO:0000313" key="29">
    <source>
        <dbReference type="Ensembl" id="ENSAZOP00000031131.1"/>
    </source>
</evidence>
<evidence type="ECO:0000256" key="24">
    <source>
        <dbReference type="ARBA" id="ARBA00052073"/>
    </source>
</evidence>
<evidence type="ECO:0000256" key="19">
    <source>
        <dbReference type="ARBA" id="ARBA00036616"/>
    </source>
</evidence>
<dbReference type="InterPro" id="IPR002067">
    <property type="entry name" value="MCP"/>
</dbReference>
<evidence type="ECO:0000256" key="25">
    <source>
        <dbReference type="ARBA" id="ARBA00052829"/>
    </source>
</evidence>
<feature type="repeat" description="Solcar" evidence="27">
    <location>
        <begin position="214"/>
        <end position="305"/>
    </location>
</feature>
<dbReference type="PANTHER" id="PTHR45618">
    <property type="entry name" value="MITOCHONDRIAL DICARBOXYLATE CARRIER-RELATED"/>
    <property type="match status" value="1"/>
</dbReference>
<dbReference type="Proteomes" id="UP000694549">
    <property type="component" value="Unplaced"/>
</dbReference>
<evidence type="ECO:0000256" key="3">
    <source>
        <dbReference type="ARBA" id="ARBA00022448"/>
    </source>
</evidence>
<comment type="catalytic activity">
    <reaction evidence="25">
        <text>thiosulfate(in) + sulfate(out) = thiosulfate(out) + sulfate(in)</text>
        <dbReference type="Rhea" id="RHEA:73215"/>
        <dbReference type="ChEBI" id="CHEBI:16189"/>
        <dbReference type="ChEBI" id="CHEBI:33542"/>
    </reaction>
</comment>
<reference evidence="29" key="2">
    <citation type="submission" date="2025-09" db="UniProtKB">
        <authorList>
            <consortium name="Ensembl"/>
        </authorList>
    </citation>
    <scope>IDENTIFICATION</scope>
</reference>
<keyword evidence="4 27" id="KW-0812">Transmembrane</keyword>
<evidence type="ECO:0000256" key="5">
    <source>
        <dbReference type="ARBA" id="ARBA00022737"/>
    </source>
</evidence>
<evidence type="ECO:0000256" key="12">
    <source>
        <dbReference type="ARBA" id="ARBA00035907"/>
    </source>
</evidence>
<dbReference type="InterPro" id="IPR050391">
    <property type="entry name" value="Mito_Metabolite_Transporter"/>
</dbReference>
<sequence length="307" mass="34607">MHPTWIFWRGLKEESIMSALNWKPFLYGGLASITAECGTFPIDLTKTRLQVQGQVNDAKYKEIRYRGMMHALVRICREEGLKALYSGIAPAMLRQASYGTIKIGTYQSLKRMFVERPEDETLMINVLCGILSGVISSSIANPTDVLKIRMQAQGSVIQGGMMGNFIQIYQTEGTKGLWKGVSLTAQRAAIVVGVELPVYDLTKKHLIMSGYMGDTVYTHFLSSFTCGLAGALASNPVDVVRTRMMNERSQRNGAHSNYKGTLDCLLQTWKNEGFFALYKGFWPNWLRLGPWNIIFFLTYEQLKKLDL</sequence>
<dbReference type="Gene3D" id="1.50.40.10">
    <property type="entry name" value="Mitochondrial carrier domain"/>
    <property type="match status" value="1"/>
</dbReference>
<dbReference type="Pfam" id="PF00153">
    <property type="entry name" value="Mito_carr"/>
    <property type="match status" value="3"/>
</dbReference>
<comment type="catalytic activity">
    <reaction evidence="12">
        <text>sulfate(in) = sulfate(out)</text>
        <dbReference type="Rhea" id="RHEA:34983"/>
        <dbReference type="ChEBI" id="CHEBI:16189"/>
    </reaction>
</comment>
<feature type="repeat" description="Solcar" evidence="27">
    <location>
        <begin position="120"/>
        <end position="205"/>
    </location>
</feature>
<comment type="similarity">
    <text evidence="2 28">Belongs to the mitochondrial carrier (TC 2.A.29) family.</text>
</comment>
<evidence type="ECO:0000256" key="7">
    <source>
        <dbReference type="ARBA" id="ARBA00022989"/>
    </source>
</evidence>
<comment type="catalytic activity">
    <reaction evidence="14">
        <text>L-aspartate(in) + sulfate(out) = L-aspartate(out) + sulfate(in)</text>
        <dbReference type="Rhea" id="RHEA:73395"/>
        <dbReference type="ChEBI" id="CHEBI:16189"/>
        <dbReference type="ChEBI" id="CHEBI:29991"/>
    </reaction>
</comment>
<dbReference type="InterPro" id="IPR023395">
    <property type="entry name" value="MCP_dom_sf"/>
</dbReference>
<comment type="catalytic activity">
    <reaction evidence="11">
        <text>(3R)-citramalate(in) + sulfate(out) = (3R)-citramalate(out) + sulfate(in)</text>
        <dbReference type="Rhea" id="RHEA:73227"/>
        <dbReference type="ChEBI" id="CHEBI:16189"/>
        <dbReference type="ChEBI" id="CHEBI:30934"/>
    </reaction>
</comment>
<comment type="catalytic activity">
    <reaction evidence="21">
        <text>(S)-malate(out) = (S)-malate(in)</text>
        <dbReference type="Rhea" id="RHEA:74555"/>
        <dbReference type="ChEBI" id="CHEBI:15589"/>
    </reaction>
</comment>
<evidence type="ECO:0000256" key="14">
    <source>
        <dbReference type="ARBA" id="ARBA00036015"/>
    </source>
</evidence>
<accession>A0A8B9W100</accession>
<dbReference type="GO" id="GO:0005743">
    <property type="term" value="C:mitochondrial inner membrane"/>
    <property type="evidence" value="ECO:0007669"/>
    <property type="project" value="UniProtKB-SubCell"/>
</dbReference>
<comment type="catalytic activity">
    <reaction evidence="19">
        <text>phosphate(in) = phosphate(out)</text>
        <dbReference type="Rhea" id="RHEA:32823"/>
        <dbReference type="ChEBI" id="CHEBI:43474"/>
    </reaction>
</comment>
<evidence type="ECO:0000256" key="2">
    <source>
        <dbReference type="ARBA" id="ARBA00006375"/>
    </source>
</evidence>
<comment type="subcellular location">
    <subcellularLocation>
        <location evidence="1">Mitochondrion inner membrane</location>
        <topology evidence="1">Multi-pass membrane protein</topology>
    </subcellularLocation>
</comment>
<evidence type="ECO:0000256" key="8">
    <source>
        <dbReference type="ARBA" id="ARBA00023128"/>
    </source>
</evidence>
<evidence type="ECO:0000256" key="6">
    <source>
        <dbReference type="ARBA" id="ARBA00022792"/>
    </source>
</evidence>
<evidence type="ECO:0000256" key="15">
    <source>
        <dbReference type="ARBA" id="ARBA00036130"/>
    </source>
</evidence>
<dbReference type="Ensembl" id="ENSAZOT00000033278.1">
    <property type="protein sequence ID" value="ENSAZOP00000031131.1"/>
    <property type="gene ID" value="ENSAZOG00000019311.1"/>
</dbReference>
<evidence type="ECO:0000256" key="18">
    <source>
        <dbReference type="ARBA" id="ARBA00036586"/>
    </source>
</evidence>
<dbReference type="GO" id="GO:0055085">
    <property type="term" value="P:transmembrane transport"/>
    <property type="evidence" value="ECO:0007669"/>
    <property type="project" value="InterPro"/>
</dbReference>
<dbReference type="AlphaFoldDB" id="A0A8B9W100"/>
<dbReference type="PROSITE" id="PS50920">
    <property type="entry name" value="SOLCAR"/>
    <property type="match status" value="3"/>
</dbReference>
<comment type="catalytic activity">
    <reaction evidence="24">
        <text>sulfate(out) + succinate(in) = sulfate(in) + succinate(out)</text>
        <dbReference type="Rhea" id="RHEA:73411"/>
        <dbReference type="ChEBI" id="CHEBI:16189"/>
        <dbReference type="ChEBI" id="CHEBI:30031"/>
    </reaction>
</comment>
<keyword evidence="6" id="KW-0999">Mitochondrion inner membrane</keyword>
<protein>
    <submittedName>
        <fullName evidence="29">Solute carrier family 25 member 30</fullName>
    </submittedName>
</protein>
<keyword evidence="9 27" id="KW-0472">Membrane</keyword>
<dbReference type="FunFam" id="1.50.40.10:FF:000006">
    <property type="entry name" value="brain mitochondrial carrier protein 1 isoform X1"/>
    <property type="match status" value="1"/>
</dbReference>
<comment type="catalytic activity">
    <reaction evidence="13">
        <text>(2R,3R)-tartrate(in) + sulfate(out) = (2R,3R)-tartrate(out) + sulfate(in)</text>
        <dbReference type="Rhea" id="RHEA:73403"/>
        <dbReference type="ChEBI" id="CHEBI:16189"/>
        <dbReference type="ChEBI" id="CHEBI:30924"/>
    </reaction>
</comment>
<organism evidence="29 30">
    <name type="scientific">Anas zonorhyncha</name>
    <name type="common">Eastern spot-billed duck</name>
    <dbReference type="NCBI Taxonomy" id="75864"/>
    <lineage>
        <taxon>Eukaryota</taxon>
        <taxon>Metazoa</taxon>
        <taxon>Chordata</taxon>
        <taxon>Craniata</taxon>
        <taxon>Vertebrata</taxon>
        <taxon>Euteleostomi</taxon>
        <taxon>Archelosauria</taxon>
        <taxon>Archosauria</taxon>
        <taxon>Dinosauria</taxon>
        <taxon>Saurischia</taxon>
        <taxon>Theropoda</taxon>
        <taxon>Coelurosauria</taxon>
        <taxon>Aves</taxon>
        <taxon>Neognathae</taxon>
        <taxon>Galloanserae</taxon>
        <taxon>Anseriformes</taxon>
        <taxon>Anatidae</taxon>
        <taxon>Anatinae</taxon>
        <taxon>Anas</taxon>
    </lineage>
</organism>
<name>A0A8B9W100_9AVES</name>
<comment type="catalytic activity">
    <reaction evidence="16">
        <text>D-aspartate(in) + sulfate(out) = D-aspartate(out) + sulfate(in)</text>
        <dbReference type="Rhea" id="RHEA:73399"/>
        <dbReference type="ChEBI" id="CHEBI:16189"/>
        <dbReference type="ChEBI" id="CHEBI:29990"/>
    </reaction>
</comment>
<keyword evidence="7" id="KW-1133">Transmembrane helix</keyword>
<comment type="catalytic activity">
    <reaction evidence="22">
        <text>(S)-malate(in) + sulfate(out) = (S)-malate(out) + sulfate(in)</text>
        <dbReference type="Rhea" id="RHEA:71615"/>
        <dbReference type="ChEBI" id="CHEBI:15589"/>
        <dbReference type="ChEBI" id="CHEBI:16189"/>
    </reaction>
</comment>
<dbReference type="SUPFAM" id="SSF103506">
    <property type="entry name" value="Mitochondrial carrier"/>
    <property type="match status" value="1"/>
</dbReference>
<evidence type="ECO:0000256" key="10">
    <source>
        <dbReference type="ARBA" id="ARBA00035765"/>
    </source>
</evidence>
<evidence type="ECO:0000256" key="21">
    <source>
        <dbReference type="ARBA" id="ARBA00036759"/>
    </source>
</evidence>
<evidence type="ECO:0000256" key="11">
    <source>
        <dbReference type="ARBA" id="ARBA00035807"/>
    </source>
</evidence>